<proteinExistence type="predicted"/>
<dbReference type="Proteomes" id="UP000298805">
    <property type="component" value="Chromosome"/>
</dbReference>
<name>A0AAJ4REJ2_9BACT</name>
<dbReference type="RefSeq" id="WP_123352055.1">
    <property type="nucleotide sequence ID" value="NZ_CP027432.2"/>
</dbReference>
<dbReference type="EMBL" id="RJVK01000001">
    <property type="protein sequence ID" value="ROR41159.1"/>
    <property type="molecule type" value="Genomic_DNA"/>
</dbReference>
<dbReference type="AlphaFoldDB" id="A0AAJ4REJ2"/>
<evidence type="ECO:0000313" key="2">
    <source>
        <dbReference type="EMBL" id="ROR41159.1"/>
    </source>
</evidence>
<organism evidence="2 3">
    <name type="scientific">Caminibacter pacificus</name>
    <dbReference type="NCBI Taxonomy" id="1424653"/>
    <lineage>
        <taxon>Bacteria</taxon>
        <taxon>Pseudomonadati</taxon>
        <taxon>Campylobacterota</taxon>
        <taxon>Epsilonproteobacteria</taxon>
        <taxon>Nautiliales</taxon>
        <taxon>Nautiliaceae</taxon>
        <taxon>Caminibacter</taxon>
    </lineage>
</organism>
<keyword evidence="4" id="KW-1185">Reference proteome</keyword>
<evidence type="ECO:0000313" key="3">
    <source>
        <dbReference type="Proteomes" id="UP000272781"/>
    </source>
</evidence>
<dbReference type="EMBL" id="CP027432">
    <property type="protein sequence ID" value="QCI28130.1"/>
    <property type="molecule type" value="Genomic_DNA"/>
</dbReference>
<sequence>MKFLISSLAFITILIANDSSKIVIKNGKIDYFTNNQIKTLKCTYAINPFDTKKHYYCGIPLLDFVKNVCKKINIIKFTAYDDYETIFSKKEINDKTIFLAFESDNKKIIPKIVYTQKNYPQTTIYKKSIFLIKKAECK</sequence>
<evidence type="ECO:0000313" key="4">
    <source>
        <dbReference type="Proteomes" id="UP000298805"/>
    </source>
</evidence>
<reference evidence="4" key="1">
    <citation type="submission" date="2018-03" db="EMBL/GenBank/DDBJ databases">
        <title>A comparative analysis of the Nautiliaceae.</title>
        <authorList>
            <person name="Grosche A."/>
            <person name="Smedile F."/>
            <person name="Vetriani C."/>
        </authorList>
    </citation>
    <scope>NUCLEOTIDE SEQUENCE [LARGE SCALE GENOMIC DNA]</scope>
    <source>
        <strain evidence="4">TB6</strain>
    </source>
</reference>
<reference evidence="2 3" key="2">
    <citation type="submission" date="2018-11" db="EMBL/GenBank/DDBJ databases">
        <title>Genomic Encyclopedia of Type Strains, Phase IV (KMG-IV): sequencing the most valuable type-strain genomes for metagenomic binning, comparative biology and taxonomic classification.</title>
        <authorList>
            <person name="Goeker M."/>
        </authorList>
    </citation>
    <scope>NUCLEOTIDE SEQUENCE [LARGE SCALE GENOMIC DNA]</scope>
    <source>
        <strain evidence="2 3">DSM 27783</strain>
    </source>
</reference>
<evidence type="ECO:0000313" key="1">
    <source>
        <dbReference type="EMBL" id="QCI28130.1"/>
    </source>
</evidence>
<gene>
    <name evidence="1" type="ORF">C6V80_03920</name>
    <name evidence="2" type="ORF">EDC58_0643</name>
</gene>
<protein>
    <submittedName>
        <fullName evidence="2">Uncharacterized protein</fullName>
    </submittedName>
</protein>
<dbReference type="Proteomes" id="UP000272781">
    <property type="component" value="Unassembled WGS sequence"/>
</dbReference>
<accession>A0AAJ4REJ2</accession>
<reference evidence="1" key="3">
    <citation type="submission" date="2019-06" db="EMBL/GenBank/DDBJ databases">
        <title>A comparative analysis of the Nautiliaceae.</title>
        <authorList>
            <person name="Grosche A."/>
            <person name="Smedile F."/>
            <person name="Vetriani C."/>
        </authorList>
    </citation>
    <scope>NUCLEOTIDE SEQUENCE</scope>
    <source>
        <strain evidence="1">TB6</strain>
    </source>
</reference>